<keyword evidence="7" id="KW-0732">Signal</keyword>
<dbReference type="InterPro" id="IPR018097">
    <property type="entry name" value="EGF_Ca-bd_CS"/>
</dbReference>
<evidence type="ECO:0000256" key="8">
    <source>
        <dbReference type="ARBA" id="ARBA00022737"/>
    </source>
</evidence>
<feature type="domain" description="EGF-like" evidence="22">
    <location>
        <begin position="614"/>
        <end position="654"/>
    </location>
</feature>
<protein>
    <recommendedName>
        <fullName evidence="20">Metalloendopeptidase</fullName>
        <ecNumber evidence="20">3.4.24.-</ecNumber>
    </recommendedName>
</protein>
<dbReference type="PRINTS" id="PR00480">
    <property type="entry name" value="ASTACIN"/>
</dbReference>
<dbReference type="CDD" id="cd00054">
    <property type="entry name" value="EGF_CA"/>
    <property type="match status" value="1"/>
</dbReference>
<feature type="domain" description="CUB" evidence="21">
    <location>
        <begin position="502"/>
        <end position="614"/>
    </location>
</feature>
<dbReference type="Gene3D" id="2.60.120.290">
    <property type="entry name" value="Spermadhesin, CUB domain"/>
    <property type="match status" value="5"/>
</dbReference>
<dbReference type="SMART" id="SM00179">
    <property type="entry name" value="EGF_CA"/>
    <property type="match status" value="2"/>
</dbReference>
<dbReference type="InterPro" id="IPR000742">
    <property type="entry name" value="EGF"/>
</dbReference>
<reference evidence="24 25" key="1">
    <citation type="submission" date="2019-06" db="EMBL/GenBank/DDBJ databases">
        <title>Discovery of a novel chromosome fission-fusion reversal in muntjac.</title>
        <authorList>
            <person name="Mudd A.B."/>
            <person name="Bredeson J.V."/>
            <person name="Baum R."/>
            <person name="Hockemeyer D."/>
            <person name="Rokhsar D.S."/>
        </authorList>
    </citation>
    <scope>NUCLEOTIDE SEQUENCE [LARGE SCALE GENOMIC DNA]</scope>
    <source>
        <strain evidence="24">UTSW_UCB_Mm</strain>
        <tissue evidence="24">Fibroblast cell line</tissue>
    </source>
</reference>
<evidence type="ECO:0000256" key="16">
    <source>
        <dbReference type="PIRSR" id="PIRSR001199-1"/>
    </source>
</evidence>
<comment type="caution">
    <text evidence="24">The sequence shown here is derived from an EMBL/GenBank/DDBJ whole genome shotgun (WGS) entry which is preliminary data.</text>
</comment>
<keyword evidence="6 17" id="KW-0479">Metal-binding</keyword>
<evidence type="ECO:0000256" key="15">
    <source>
        <dbReference type="ARBA" id="ARBA00023180"/>
    </source>
</evidence>
<feature type="binding site" evidence="17 19">
    <location>
        <position position="195"/>
    </location>
    <ligand>
        <name>Zn(2+)</name>
        <dbReference type="ChEBI" id="CHEBI:29105"/>
        <note>catalytic</note>
    </ligand>
</feature>
<keyword evidence="3" id="KW-0964">Secreted</keyword>
<dbReference type="InterPro" id="IPR000859">
    <property type="entry name" value="CUB_dom"/>
</dbReference>
<evidence type="ECO:0000259" key="22">
    <source>
        <dbReference type="PROSITE" id="PS50026"/>
    </source>
</evidence>
<dbReference type="AlphaFoldDB" id="A0A5N3WAE4"/>
<evidence type="ECO:0000256" key="18">
    <source>
        <dbReference type="PROSITE-ProRule" id="PRU00076"/>
    </source>
</evidence>
<keyword evidence="11" id="KW-0106">Calcium</keyword>
<dbReference type="FunFam" id="2.10.25.10:FF:000022">
    <property type="entry name" value="Metalloendopeptidase"/>
    <property type="match status" value="2"/>
</dbReference>
<keyword evidence="13" id="KW-0865">Zymogen</keyword>
<evidence type="ECO:0000256" key="19">
    <source>
        <dbReference type="PROSITE-ProRule" id="PRU01211"/>
    </source>
</evidence>
<evidence type="ECO:0000256" key="11">
    <source>
        <dbReference type="ARBA" id="ARBA00022837"/>
    </source>
</evidence>
<keyword evidence="9 19" id="KW-0378">Hydrolase</keyword>
<evidence type="ECO:0000313" key="24">
    <source>
        <dbReference type="EMBL" id="KAB0358669.1"/>
    </source>
</evidence>
<dbReference type="Pfam" id="PF14670">
    <property type="entry name" value="FXa_inhibition"/>
    <property type="match status" value="2"/>
</dbReference>
<dbReference type="PROSITE" id="PS01187">
    <property type="entry name" value="EGF_CA"/>
    <property type="match status" value="2"/>
</dbReference>
<dbReference type="SMART" id="SM00235">
    <property type="entry name" value="ZnMc"/>
    <property type="match status" value="1"/>
</dbReference>
<dbReference type="SUPFAM" id="SSF57196">
    <property type="entry name" value="EGF/Laminin"/>
    <property type="match status" value="2"/>
</dbReference>
<dbReference type="CDD" id="cd00041">
    <property type="entry name" value="CUB"/>
    <property type="match status" value="3"/>
</dbReference>
<dbReference type="GO" id="GO:0008270">
    <property type="term" value="F:zinc ion binding"/>
    <property type="evidence" value="ECO:0007669"/>
    <property type="project" value="UniProtKB-UniRule"/>
</dbReference>
<evidence type="ECO:0000256" key="20">
    <source>
        <dbReference type="RuleBase" id="RU361183"/>
    </source>
</evidence>
<feature type="domain" description="CUB" evidence="21">
    <location>
        <begin position="629"/>
        <end position="737"/>
    </location>
</feature>
<dbReference type="FunFam" id="2.60.120.290:FF:000007">
    <property type="entry name" value="Metalloendopeptidase"/>
    <property type="match status" value="1"/>
</dbReference>
<feature type="domain" description="EGF-like" evidence="22">
    <location>
        <begin position="458"/>
        <end position="499"/>
    </location>
</feature>
<dbReference type="FunFam" id="2.60.120.290:FF:000014">
    <property type="entry name" value="Metalloendopeptidase"/>
    <property type="match status" value="1"/>
</dbReference>
<keyword evidence="10 17" id="KW-0862">Zinc</keyword>
<evidence type="ECO:0000256" key="2">
    <source>
        <dbReference type="ARBA" id="ARBA00022473"/>
    </source>
</evidence>
<sequence length="864" mass="97637">AKIRIYLAVFWGDIALDDEDLNVFQIDRTIDLTQNPFGRFGHTTGGFGDHGMSKKRGPLYQLIDRIRRIGSGLEQNNTVKEKLPLKFSGQSEKNRVPRAATSRTERVWPGGVIPYVIGGNFTGSQRAMFKQAMRHWEKHTCVTFIERGDEESYIVFTYRPCGCCSYVGRRGNGPQAISIGKNCDKFGIVVHELGHVIGFWHEHTRPDRDNHVTIIRENIQPGQEYNFLKMEPGEVNSLGESYDFDSIMHYARNTFSRGMFLDTILPSRDDNGIRPAIGQRTRLSKGDIAQARKLYRCPACGETLQESNGNLSSPGFPNGYPSYTHCIWRVSVTPGEKVVYPIKSICGGEIHKNEGQIQSPNYPDDYRPMKECVWRIAVSEDCSVGLTFQAFEIERHDNCAYDYLEVRDGTNESSPLIGRFCGYDKPEDIRSTSNTLWMKFVSDGTVNKAGFAANFFKEEDECAKPDRGGCEQHCLNTLGSYQCSCEPGYELGPDRRTCEAACGGLLTKLNGTITTPGWPKEYPPNKHCVWQVVAPTQYKISVKFEFFELEGNEVCKYDYVEIWSGLSSESKLHGKYCGAEVPEVITSQFNNMRIEFKSDNTVSKKGFKAHFFSDKDECSKDNGGCQHECVNTMGSYLCQCRNGFVLHENKHDCKEGMKERSFFLMAFTEFEIEQHQECAYDHLEVFDGETEKSPVLGRLCGNKIPEPLVATGNSMFIRFVSDASVQRKGFQAAHSTECGGRLKVESKPRDLYSHAQFGDNNYPGQVDCEWLLVSERGSRLELSFQIFEVEEEADCGYDYVELFDGLDSTAVGLGRFCGSGPPEEIYSIGDTVLIHFHTDDTISKKGFHIRYKSIRYPDSTHTKK</sequence>
<feature type="binding site" evidence="17 19">
    <location>
        <position position="191"/>
    </location>
    <ligand>
        <name>Zn(2+)</name>
        <dbReference type="ChEBI" id="CHEBI:29105"/>
        <note>catalytic</note>
    </ligand>
</feature>
<dbReference type="FunFam" id="2.60.120.290:FF:000005">
    <property type="entry name" value="Procollagen C-endopeptidase enhancer 1"/>
    <property type="match status" value="1"/>
</dbReference>
<comment type="subcellular location">
    <subcellularLocation>
        <location evidence="1">Secreted</location>
    </subcellularLocation>
</comment>
<dbReference type="PANTHER" id="PTHR24251:SF37">
    <property type="entry name" value="CUB DOMAIN-CONTAINING PROTEIN"/>
    <property type="match status" value="1"/>
</dbReference>
<dbReference type="InterPro" id="IPR034036">
    <property type="entry name" value="ZnMP_TLD/BMP1"/>
</dbReference>
<dbReference type="SMART" id="SM00042">
    <property type="entry name" value="CUB"/>
    <property type="match status" value="4"/>
</dbReference>
<dbReference type="InterPro" id="IPR015446">
    <property type="entry name" value="BMP_1/tolloid-like"/>
</dbReference>
<dbReference type="GO" id="GO:0006508">
    <property type="term" value="P:proteolysis"/>
    <property type="evidence" value="ECO:0007669"/>
    <property type="project" value="UniProtKB-KW"/>
</dbReference>
<dbReference type="GO" id="GO:0005576">
    <property type="term" value="C:extracellular region"/>
    <property type="evidence" value="ECO:0007669"/>
    <property type="project" value="UniProtKB-SubCell"/>
</dbReference>
<dbReference type="InterPro" id="IPR000152">
    <property type="entry name" value="EGF-type_Asp/Asn_hydroxyl_site"/>
</dbReference>
<dbReference type="InterPro" id="IPR024079">
    <property type="entry name" value="MetalloPept_cat_dom_sf"/>
</dbReference>
<feature type="disulfide bond" evidence="19">
    <location>
        <begin position="163"/>
        <end position="164"/>
    </location>
</feature>
<feature type="disulfide bond" evidence="19">
    <location>
        <begin position="161"/>
        <end position="183"/>
    </location>
</feature>
<feature type="domain" description="CUB" evidence="21">
    <location>
        <begin position="300"/>
        <end position="335"/>
    </location>
</feature>
<feature type="domain" description="Peptidase M12A" evidence="23">
    <location>
        <begin position="99"/>
        <end position="298"/>
    </location>
</feature>
<evidence type="ECO:0000259" key="21">
    <source>
        <dbReference type="PROSITE" id="PS01180"/>
    </source>
</evidence>
<dbReference type="GO" id="GO:0005509">
    <property type="term" value="F:calcium ion binding"/>
    <property type="evidence" value="ECO:0007669"/>
    <property type="project" value="InterPro"/>
</dbReference>
<dbReference type="InterPro" id="IPR001506">
    <property type="entry name" value="Peptidase_M12A"/>
</dbReference>
<evidence type="ECO:0000256" key="3">
    <source>
        <dbReference type="ARBA" id="ARBA00022525"/>
    </source>
</evidence>
<evidence type="ECO:0000313" key="25">
    <source>
        <dbReference type="Proteomes" id="UP000326458"/>
    </source>
</evidence>
<feature type="active site" evidence="16 19">
    <location>
        <position position="192"/>
    </location>
</feature>
<comment type="cofactor">
    <cofactor evidence="19 20">
        <name>Zn(2+)</name>
        <dbReference type="ChEBI" id="CHEBI:29105"/>
    </cofactor>
    <text evidence="19 20">Binds 1 zinc ion per subunit.</text>
</comment>
<evidence type="ECO:0000256" key="1">
    <source>
        <dbReference type="ARBA" id="ARBA00004613"/>
    </source>
</evidence>
<dbReference type="SUPFAM" id="SSF49854">
    <property type="entry name" value="Spermadhesin, CUB domain"/>
    <property type="match status" value="5"/>
</dbReference>
<evidence type="ECO:0000256" key="6">
    <source>
        <dbReference type="ARBA" id="ARBA00022723"/>
    </source>
</evidence>
<organism evidence="24 25">
    <name type="scientific">Muntiacus muntjak</name>
    <name type="common">Barking deer</name>
    <name type="synonym">Indian muntjac</name>
    <dbReference type="NCBI Taxonomy" id="9888"/>
    <lineage>
        <taxon>Eukaryota</taxon>
        <taxon>Metazoa</taxon>
        <taxon>Chordata</taxon>
        <taxon>Craniata</taxon>
        <taxon>Vertebrata</taxon>
        <taxon>Euteleostomi</taxon>
        <taxon>Mammalia</taxon>
        <taxon>Eutheria</taxon>
        <taxon>Laurasiatheria</taxon>
        <taxon>Artiodactyla</taxon>
        <taxon>Ruminantia</taxon>
        <taxon>Pecora</taxon>
        <taxon>Cervidae</taxon>
        <taxon>Muntiacinae</taxon>
        <taxon>Muntiacus</taxon>
    </lineage>
</organism>
<name>A0A5N3WAE4_MUNMU</name>
<gene>
    <name evidence="24" type="ORF">FD754_002825</name>
</gene>
<feature type="domain" description="CUB" evidence="21">
    <location>
        <begin position="346"/>
        <end position="458"/>
    </location>
</feature>
<dbReference type="PANTHER" id="PTHR24251">
    <property type="entry name" value="OVOCHYMASE-RELATED"/>
    <property type="match status" value="1"/>
</dbReference>
<evidence type="ECO:0000256" key="4">
    <source>
        <dbReference type="ARBA" id="ARBA00022536"/>
    </source>
</evidence>
<feature type="domain" description="CUB" evidence="21">
    <location>
        <begin position="738"/>
        <end position="854"/>
    </location>
</feature>
<dbReference type="Gene3D" id="3.40.390.10">
    <property type="entry name" value="Collagenase (Catalytic Domain)"/>
    <property type="match status" value="1"/>
</dbReference>
<dbReference type="PIRSF" id="PIRSF001199">
    <property type="entry name" value="BMP_1/tolloid-like"/>
    <property type="match status" value="1"/>
</dbReference>
<evidence type="ECO:0000256" key="13">
    <source>
        <dbReference type="ARBA" id="ARBA00023145"/>
    </source>
</evidence>
<keyword evidence="4 18" id="KW-0245">EGF-like domain</keyword>
<keyword evidence="15" id="KW-0325">Glycoprotein</keyword>
<proteinExistence type="predicted"/>
<evidence type="ECO:0000256" key="7">
    <source>
        <dbReference type="ARBA" id="ARBA00022729"/>
    </source>
</evidence>
<keyword evidence="2" id="KW-0217">Developmental protein</keyword>
<dbReference type="Gene3D" id="2.10.25.10">
    <property type="entry name" value="Laminin"/>
    <property type="match status" value="2"/>
</dbReference>
<evidence type="ECO:0000259" key="23">
    <source>
        <dbReference type="PROSITE" id="PS51864"/>
    </source>
</evidence>
<dbReference type="PROSITE" id="PS00010">
    <property type="entry name" value="ASX_HYDROXYL"/>
    <property type="match status" value="2"/>
</dbReference>
<dbReference type="PROSITE" id="PS01186">
    <property type="entry name" value="EGF_2"/>
    <property type="match status" value="2"/>
</dbReference>
<evidence type="ECO:0000256" key="5">
    <source>
        <dbReference type="ARBA" id="ARBA00022670"/>
    </source>
</evidence>
<evidence type="ECO:0000256" key="14">
    <source>
        <dbReference type="ARBA" id="ARBA00023157"/>
    </source>
</evidence>
<dbReference type="FunFam" id="2.60.120.290:FF:000004">
    <property type="entry name" value="Metalloendopeptidase"/>
    <property type="match status" value="1"/>
</dbReference>
<dbReference type="Proteomes" id="UP000326458">
    <property type="component" value="Unassembled WGS sequence"/>
</dbReference>
<feature type="binding site" evidence="17 19">
    <location>
        <position position="201"/>
    </location>
    <ligand>
        <name>Zn(2+)</name>
        <dbReference type="ChEBI" id="CHEBI:29105"/>
        <note>catalytic</note>
    </ligand>
</feature>
<dbReference type="EC" id="3.4.24.-" evidence="20"/>
<dbReference type="SMART" id="SM00181">
    <property type="entry name" value="EGF"/>
    <property type="match status" value="2"/>
</dbReference>
<dbReference type="GO" id="GO:0004222">
    <property type="term" value="F:metalloendopeptidase activity"/>
    <property type="evidence" value="ECO:0007669"/>
    <property type="project" value="UniProtKB-UniRule"/>
</dbReference>
<dbReference type="InterPro" id="IPR001881">
    <property type="entry name" value="EGF-like_Ca-bd_dom"/>
</dbReference>
<evidence type="ECO:0000256" key="12">
    <source>
        <dbReference type="ARBA" id="ARBA00023049"/>
    </source>
</evidence>
<keyword evidence="14 19" id="KW-1015">Disulfide bond</keyword>
<dbReference type="FunFam" id="3.40.390.10:FF:000004">
    <property type="entry name" value="Metalloendopeptidase"/>
    <property type="match status" value="1"/>
</dbReference>
<dbReference type="EMBL" id="VCEA01000001">
    <property type="protein sequence ID" value="KAB0358669.1"/>
    <property type="molecule type" value="Genomic_DNA"/>
</dbReference>
<dbReference type="PROSITE" id="PS51864">
    <property type="entry name" value="ASTACIN"/>
    <property type="match status" value="1"/>
</dbReference>
<accession>A0A5N3WAE4</accession>
<evidence type="ECO:0000256" key="9">
    <source>
        <dbReference type="ARBA" id="ARBA00022801"/>
    </source>
</evidence>
<dbReference type="Pfam" id="PF00431">
    <property type="entry name" value="CUB"/>
    <property type="match status" value="5"/>
</dbReference>
<keyword evidence="8" id="KW-0677">Repeat</keyword>
<dbReference type="InterPro" id="IPR006026">
    <property type="entry name" value="Peptidase_Metallo"/>
</dbReference>
<dbReference type="Pfam" id="PF01400">
    <property type="entry name" value="Astacin"/>
    <property type="match status" value="1"/>
</dbReference>
<dbReference type="PROSITE" id="PS50026">
    <property type="entry name" value="EGF_3"/>
    <property type="match status" value="2"/>
</dbReference>
<evidence type="ECO:0000256" key="17">
    <source>
        <dbReference type="PIRSR" id="PIRSR001199-2"/>
    </source>
</evidence>
<keyword evidence="25" id="KW-1185">Reference proteome</keyword>
<dbReference type="InterPro" id="IPR035914">
    <property type="entry name" value="Sperma_CUB_dom_sf"/>
</dbReference>
<feature type="non-terminal residue" evidence="24">
    <location>
        <position position="1"/>
    </location>
</feature>
<dbReference type="CDD" id="cd04281">
    <property type="entry name" value="ZnMc_BMP1_TLD"/>
    <property type="match status" value="1"/>
</dbReference>
<keyword evidence="12 19" id="KW-0482">Metalloprotease</keyword>
<dbReference type="PROSITE" id="PS01180">
    <property type="entry name" value="CUB"/>
    <property type="match status" value="5"/>
</dbReference>
<keyword evidence="5 19" id="KW-0645">Protease</keyword>
<comment type="caution">
    <text evidence="18">Lacks conserved residue(s) required for the propagation of feature annotation.</text>
</comment>
<evidence type="ECO:0000256" key="10">
    <source>
        <dbReference type="ARBA" id="ARBA00022833"/>
    </source>
</evidence>
<dbReference type="SUPFAM" id="SSF55486">
    <property type="entry name" value="Metalloproteases ('zincins'), catalytic domain"/>
    <property type="match status" value="1"/>
</dbReference>